<evidence type="ECO:0000313" key="1">
    <source>
        <dbReference type="EMBL" id="MBW82665.1"/>
    </source>
</evidence>
<sequence>MRHNARVNLENLWVIFLNKYMPLKNQSSTNIPF</sequence>
<name>A0A2P2IN71_RHIMU</name>
<reference evidence="1" key="1">
    <citation type="submission" date="2018-02" db="EMBL/GenBank/DDBJ databases">
        <title>Rhizophora mucronata_Transcriptome.</title>
        <authorList>
            <person name="Meera S.P."/>
            <person name="Sreeshan A."/>
            <person name="Augustine A."/>
        </authorList>
    </citation>
    <scope>NUCLEOTIDE SEQUENCE</scope>
    <source>
        <tissue evidence="1">Leaf</tissue>
    </source>
</reference>
<proteinExistence type="predicted"/>
<accession>A0A2P2IN71</accession>
<dbReference type="AlphaFoldDB" id="A0A2P2IN71"/>
<organism evidence="1">
    <name type="scientific">Rhizophora mucronata</name>
    <name type="common">Asiatic mangrove</name>
    <dbReference type="NCBI Taxonomy" id="61149"/>
    <lineage>
        <taxon>Eukaryota</taxon>
        <taxon>Viridiplantae</taxon>
        <taxon>Streptophyta</taxon>
        <taxon>Embryophyta</taxon>
        <taxon>Tracheophyta</taxon>
        <taxon>Spermatophyta</taxon>
        <taxon>Magnoliopsida</taxon>
        <taxon>eudicotyledons</taxon>
        <taxon>Gunneridae</taxon>
        <taxon>Pentapetalae</taxon>
        <taxon>rosids</taxon>
        <taxon>fabids</taxon>
        <taxon>Malpighiales</taxon>
        <taxon>Rhizophoraceae</taxon>
        <taxon>Rhizophora</taxon>
    </lineage>
</organism>
<dbReference type="EMBL" id="GGEC01002182">
    <property type="protein sequence ID" value="MBW82665.1"/>
    <property type="molecule type" value="Transcribed_RNA"/>
</dbReference>
<protein>
    <submittedName>
        <fullName evidence="1">Uncharacterized protein</fullName>
    </submittedName>
</protein>